<name>A0A7R9BIZ6_9CRUS</name>
<dbReference type="Proteomes" id="UP000678499">
    <property type="component" value="Unassembled WGS sequence"/>
</dbReference>
<dbReference type="EMBL" id="OA882344">
    <property type="protein sequence ID" value="CAD7274823.1"/>
    <property type="molecule type" value="Genomic_DNA"/>
</dbReference>
<protein>
    <submittedName>
        <fullName evidence="1">Uncharacterized protein</fullName>
    </submittedName>
</protein>
<dbReference type="AlphaFoldDB" id="A0A7R9BIZ6"/>
<keyword evidence="2" id="KW-1185">Reference proteome</keyword>
<proteinExistence type="predicted"/>
<sequence>MCPVTSLVAATLAVDLRPGDVVSTGLRSYCSADGGKKLSAVVLKSCLSDGGLQLARPPSLLFVRKDIKPESSFKPAAATAALPLSRNCLARGMMLRSAR</sequence>
<reference evidence="1" key="1">
    <citation type="submission" date="2020-11" db="EMBL/GenBank/DDBJ databases">
        <authorList>
            <person name="Tran Van P."/>
        </authorList>
    </citation>
    <scope>NUCLEOTIDE SEQUENCE</scope>
</reference>
<dbReference type="EMBL" id="CAJPEX010000307">
    <property type="protein sequence ID" value="CAG0914975.1"/>
    <property type="molecule type" value="Genomic_DNA"/>
</dbReference>
<organism evidence="1">
    <name type="scientific">Notodromas monacha</name>
    <dbReference type="NCBI Taxonomy" id="399045"/>
    <lineage>
        <taxon>Eukaryota</taxon>
        <taxon>Metazoa</taxon>
        <taxon>Ecdysozoa</taxon>
        <taxon>Arthropoda</taxon>
        <taxon>Crustacea</taxon>
        <taxon>Oligostraca</taxon>
        <taxon>Ostracoda</taxon>
        <taxon>Podocopa</taxon>
        <taxon>Podocopida</taxon>
        <taxon>Cypridocopina</taxon>
        <taxon>Cypridoidea</taxon>
        <taxon>Cyprididae</taxon>
        <taxon>Notodromas</taxon>
    </lineage>
</organism>
<evidence type="ECO:0000313" key="2">
    <source>
        <dbReference type="Proteomes" id="UP000678499"/>
    </source>
</evidence>
<evidence type="ECO:0000313" key="1">
    <source>
        <dbReference type="EMBL" id="CAD7274823.1"/>
    </source>
</evidence>
<accession>A0A7R9BIZ6</accession>
<gene>
    <name evidence="1" type="ORF">NMOB1V02_LOCUS2644</name>
</gene>